<reference evidence="2 3" key="1">
    <citation type="submission" date="2019-11" db="EMBL/GenBank/DDBJ databases">
        <title>Whole genome sequence of Oryza granulata.</title>
        <authorList>
            <person name="Li W."/>
        </authorList>
    </citation>
    <scope>NUCLEOTIDE SEQUENCE [LARGE SCALE GENOMIC DNA]</scope>
    <source>
        <strain evidence="3">cv. Menghai</strain>
        <tissue evidence="2">Leaf</tissue>
    </source>
</reference>
<name>A0A6G1DNB2_9ORYZ</name>
<evidence type="ECO:0000256" key="1">
    <source>
        <dbReference type="SAM" id="MobiDB-lite"/>
    </source>
</evidence>
<dbReference type="EMBL" id="SPHZ02000006">
    <property type="protein sequence ID" value="KAF0913939.1"/>
    <property type="molecule type" value="Genomic_DNA"/>
</dbReference>
<dbReference type="AlphaFoldDB" id="A0A6G1DNB2"/>
<keyword evidence="3" id="KW-1185">Reference proteome</keyword>
<organism evidence="2 3">
    <name type="scientific">Oryza meyeriana var. granulata</name>
    <dbReference type="NCBI Taxonomy" id="110450"/>
    <lineage>
        <taxon>Eukaryota</taxon>
        <taxon>Viridiplantae</taxon>
        <taxon>Streptophyta</taxon>
        <taxon>Embryophyta</taxon>
        <taxon>Tracheophyta</taxon>
        <taxon>Spermatophyta</taxon>
        <taxon>Magnoliopsida</taxon>
        <taxon>Liliopsida</taxon>
        <taxon>Poales</taxon>
        <taxon>Poaceae</taxon>
        <taxon>BOP clade</taxon>
        <taxon>Oryzoideae</taxon>
        <taxon>Oryzeae</taxon>
        <taxon>Oryzinae</taxon>
        <taxon>Oryza</taxon>
        <taxon>Oryza meyeriana</taxon>
    </lineage>
</organism>
<feature type="compositionally biased region" description="Low complexity" evidence="1">
    <location>
        <begin position="24"/>
        <end position="33"/>
    </location>
</feature>
<proteinExistence type="predicted"/>
<evidence type="ECO:0000313" key="2">
    <source>
        <dbReference type="EMBL" id="KAF0913939.1"/>
    </source>
</evidence>
<dbReference type="Proteomes" id="UP000479710">
    <property type="component" value="Unassembled WGS sequence"/>
</dbReference>
<protein>
    <submittedName>
        <fullName evidence="2">Uncharacterized protein</fullName>
    </submittedName>
</protein>
<sequence>MICSTLYSDHRTRSAFLPPPPLLGRPRSASPLLGSPQSVPRRGTAPVLLYAATTKPASLYASSICLCLPQLGSSRARSV</sequence>
<feature type="region of interest" description="Disordered" evidence="1">
    <location>
        <begin position="17"/>
        <end position="41"/>
    </location>
</feature>
<gene>
    <name evidence="2" type="ORF">E2562_025354</name>
</gene>
<evidence type="ECO:0000313" key="3">
    <source>
        <dbReference type="Proteomes" id="UP000479710"/>
    </source>
</evidence>
<comment type="caution">
    <text evidence="2">The sequence shown here is derived from an EMBL/GenBank/DDBJ whole genome shotgun (WGS) entry which is preliminary data.</text>
</comment>
<accession>A0A6G1DNB2</accession>